<dbReference type="EMBL" id="MU858224">
    <property type="protein sequence ID" value="KAK4208891.1"/>
    <property type="molecule type" value="Genomic_DNA"/>
</dbReference>
<dbReference type="AlphaFoldDB" id="A0AAN6Y033"/>
<evidence type="ECO:0000256" key="1">
    <source>
        <dbReference type="SAM" id="MobiDB-lite"/>
    </source>
</evidence>
<dbReference type="Proteomes" id="UP001301769">
    <property type="component" value="Unassembled WGS sequence"/>
</dbReference>
<feature type="region of interest" description="Disordered" evidence="1">
    <location>
        <begin position="307"/>
        <end position="341"/>
    </location>
</feature>
<evidence type="ECO:0008006" key="4">
    <source>
        <dbReference type="Google" id="ProtNLM"/>
    </source>
</evidence>
<accession>A0AAN6Y033</accession>
<keyword evidence="3" id="KW-1185">Reference proteome</keyword>
<reference evidence="2" key="1">
    <citation type="journal article" date="2023" name="Mol. Phylogenet. Evol.">
        <title>Genome-scale phylogeny and comparative genomics of the fungal order Sordariales.</title>
        <authorList>
            <person name="Hensen N."/>
            <person name="Bonometti L."/>
            <person name="Westerberg I."/>
            <person name="Brannstrom I.O."/>
            <person name="Guillou S."/>
            <person name="Cros-Aarteil S."/>
            <person name="Calhoun S."/>
            <person name="Haridas S."/>
            <person name="Kuo A."/>
            <person name="Mondo S."/>
            <person name="Pangilinan J."/>
            <person name="Riley R."/>
            <person name="LaButti K."/>
            <person name="Andreopoulos B."/>
            <person name="Lipzen A."/>
            <person name="Chen C."/>
            <person name="Yan M."/>
            <person name="Daum C."/>
            <person name="Ng V."/>
            <person name="Clum A."/>
            <person name="Steindorff A."/>
            <person name="Ohm R.A."/>
            <person name="Martin F."/>
            <person name="Silar P."/>
            <person name="Natvig D.O."/>
            <person name="Lalanne C."/>
            <person name="Gautier V."/>
            <person name="Ament-Velasquez S.L."/>
            <person name="Kruys A."/>
            <person name="Hutchinson M.I."/>
            <person name="Powell A.J."/>
            <person name="Barry K."/>
            <person name="Miller A.N."/>
            <person name="Grigoriev I.V."/>
            <person name="Debuchy R."/>
            <person name="Gladieux P."/>
            <person name="Hiltunen Thoren M."/>
            <person name="Johannesson H."/>
        </authorList>
    </citation>
    <scope>NUCLEOTIDE SEQUENCE</scope>
    <source>
        <strain evidence="2">PSN293</strain>
    </source>
</reference>
<reference evidence="2" key="2">
    <citation type="submission" date="2023-05" db="EMBL/GenBank/DDBJ databases">
        <authorList>
            <consortium name="Lawrence Berkeley National Laboratory"/>
            <person name="Steindorff A."/>
            <person name="Hensen N."/>
            <person name="Bonometti L."/>
            <person name="Westerberg I."/>
            <person name="Brannstrom I.O."/>
            <person name="Guillou S."/>
            <person name="Cros-Aarteil S."/>
            <person name="Calhoun S."/>
            <person name="Haridas S."/>
            <person name="Kuo A."/>
            <person name="Mondo S."/>
            <person name="Pangilinan J."/>
            <person name="Riley R."/>
            <person name="Labutti K."/>
            <person name="Andreopoulos B."/>
            <person name="Lipzen A."/>
            <person name="Chen C."/>
            <person name="Yanf M."/>
            <person name="Daum C."/>
            <person name="Ng V."/>
            <person name="Clum A."/>
            <person name="Ohm R."/>
            <person name="Martin F."/>
            <person name="Silar P."/>
            <person name="Natvig D."/>
            <person name="Lalanne C."/>
            <person name="Gautier V."/>
            <person name="Ament-Velasquez S.L."/>
            <person name="Kruys A."/>
            <person name="Hutchinson M.I."/>
            <person name="Powell A.J."/>
            <person name="Barry K."/>
            <person name="Miller A.N."/>
            <person name="Grigoriev I.V."/>
            <person name="Debuchy R."/>
            <person name="Gladieux P."/>
            <person name="Thoren M.H."/>
            <person name="Johannesson H."/>
        </authorList>
    </citation>
    <scope>NUCLEOTIDE SEQUENCE</scope>
    <source>
        <strain evidence="2">PSN293</strain>
    </source>
</reference>
<feature type="compositionally biased region" description="Basic and acidic residues" evidence="1">
    <location>
        <begin position="312"/>
        <end position="331"/>
    </location>
</feature>
<sequence>MAAEILAIAGSAISIAAFAGQLAQGAAFLYTFFRDIQNAPADITRLADELRSISSILLAVKGSSITTHNPELDNALKLTEAAINDIATILTSLQQPGTKKKRQKAWNRFRVVLRSSDITNRLASLERCKSMMLQCCSTAIVATQTQQSGQLLDIHDFLGGLSTQQADHTTTVVQNTAAVDSLNQSVVRVEDSTAVVQTVLEELKSTSLAIEQRGGTMDSSISRVGRAASEAHMMVESIHSTSSALMTVTSETSKTLDHLVEMTIEGNKRREEIETTSRRLEEELLRRQLMLFEAFGHDIKRDIAEQLRNQRKKSEDSLRKSSDGRVHEETNLHSASKTSYSPDGNIYNNHLYKLENGILNLKGAHPDTEHIFRDIDHTDMDHLQCPGQLRQWVSQKEKETTVTTVRFLPASWLSSQAYIFNYKSLKFHGTDWRPPSPTWGLRNVNIIPHDSEFFEALQNLDLTPGRTSLGYLSVGASLTYAANRSPLTNSESEQKRLENLFSLVDLLTGSGVDPGEIDGDNFTPLMIFATVWSECCPTSAEQLNDKFFFLVSKLANKSQSDPFCSSEAIVLVDTTGLYRCCQFPGTRDQYPREMLSFAALDFFVRQETWKLSWTPHQPSAAVSLGCDWFPEESEESEDISELVSFWVTVHACEIRGYLEAKKKLLELLLRSDAMAADNGPAYLLSAIDELIHSGGQIIALLTEHSYGNSRERPWVRERLRKLVLVREYLTKIFSTILLIPIVQAELVRGPALENFTEHAQRHNARTLRAWRPQSQESVEDTELQEVMDDNYKVTADGWETDDSQSQIIQDPGDDDSDWETEEEWEEDTYMLDKAKDIYDEDAMNLQIRSPKCCEDCSDYDEDYWSHVYSQFKNENLDTASPERNTRGILRNIASATRDILAFIA</sequence>
<organism evidence="2 3">
    <name type="scientific">Rhypophila decipiens</name>
    <dbReference type="NCBI Taxonomy" id="261697"/>
    <lineage>
        <taxon>Eukaryota</taxon>
        <taxon>Fungi</taxon>
        <taxon>Dikarya</taxon>
        <taxon>Ascomycota</taxon>
        <taxon>Pezizomycotina</taxon>
        <taxon>Sordariomycetes</taxon>
        <taxon>Sordariomycetidae</taxon>
        <taxon>Sordariales</taxon>
        <taxon>Naviculisporaceae</taxon>
        <taxon>Rhypophila</taxon>
    </lineage>
</organism>
<name>A0AAN6Y033_9PEZI</name>
<feature type="compositionally biased region" description="Polar residues" evidence="1">
    <location>
        <begin position="332"/>
        <end position="341"/>
    </location>
</feature>
<proteinExistence type="predicted"/>
<evidence type="ECO:0000313" key="3">
    <source>
        <dbReference type="Proteomes" id="UP001301769"/>
    </source>
</evidence>
<comment type="caution">
    <text evidence="2">The sequence shown here is derived from an EMBL/GenBank/DDBJ whole genome shotgun (WGS) entry which is preliminary data.</text>
</comment>
<evidence type="ECO:0000313" key="2">
    <source>
        <dbReference type="EMBL" id="KAK4208891.1"/>
    </source>
</evidence>
<protein>
    <recommendedName>
        <fullName evidence="4">Fungal N-terminal domain-containing protein</fullName>
    </recommendedName>
</protein>
<gene>
    <name evidence="2" type="ORF">QBC37DRAFT_378605</name>
</gene>